<reference evidence="12" key="1">
    <citation type="submission" date="2021-02" db="EMBL/GenBank/DDBJ databases">
        <authorList>
            <person name="Nowell W R."/>
        </authorList>
    </citation>
    <scope>NUCLEOTIDE SEQUENCE</scope>
</reference>
<dbReference type="Proteomes" id="UP000663833">
    <property type="component" value="Unassembled WGS sequence"/>
</dbReference>
<keyword evidence="5 10" id="KW-0328">Glycosyltransferase</keyword>
<dbReference type="GO" id="GO:0005576">
    <property type="term" value="C:extracellular region"/>
    <property type="evidence" value="ECO:0007669"/>
    <property type="project" value="UniProtKB-SubCell"/>
</dbReference>
<comment type="subcellular location">
    <subcellularLocation>
        <location evidence="1">Secreted</location>
    </subcellularLocation>
</comment>
<protein>
    <recommendedName>
        <fullName evidence="10">NAD(P)(+)--arginine ADP-ribosyltransferase</fullName>
        <ecNumber evidence="10">2.4.2.31</ecNumber>
    </recommendedName>
    <alternativeName>
        <fullName evidence="10">Mono(ADP-ribosyl)transferase</fullName>
    </alternativeName>
</protein>
<evidence type="ECO:0000256" key="2">
    <source>
        <dbReference type="ARBA" id="ARBA00009558"/>
    </source>
</evidence>
<evidence type="ECO:0000256" key="8">
    <source>
        <dbReference type="ARBA" id="ARBA00023026"/>
    </source>
</evidence>
<evidence type="ECO:0000256" key="1">
    <source>
        <dbReference type="ARBA" id="ARBA00004613"/>
    </source>
</evidence>
<evidence type="ECO:0000256" key="10">
    <source>
        <dbReference type="RuleBase" id="RU361228"/>
    </source>
</evidence>
<evidence type="ECO:0000256" key="7">
    <source>
        <dbReference type="ARBA" id="ARBA00022695"/>
    </source>
</evidence>
<feature type="compositionally biased region" description="Pro residues" evidence="11">
    <location>
        <begin position="247"/>
        <end position="266"/>
    </location>
</feature>
<keyword evidence="7" id="KW-0548">Nucleotidyltransferase</keyword>
<evidence type="ECO:0000256" key="5">
    <source>
        <dbReference type="ARBA" id="ARBA00022676"/>
    </source>
</evidence>
<keyword evidence="3" id="KW-0964">Secreted</keyword>
<dbReference type="GO" id="GO:0090729">
    <property type="term" value="F:toxin activity"/>
    <property type="evidence" value="ECO:0007669"/>
    <property type="project" value="UniProtKB-KW"/>
</dbReference>
<dbReference type="Gene3D" id="3.90.176.10">
    <property type="entry name" value="Toxin ADP-ribosyltransferase, Chain A, domain 1"/>
    <property type="match status" value="1"/>
</dbReference>
<keyword evidence="10" id="KW-0520">NAD</keyword>
<dbReference type="PROSITE" id="PS51996">
    <property type="entry name" value="TR_MART"/>
    <property type="match status" value="1"/>
</dbReference>
<dbReference type="InterPro" id="IPR050999">
    <property type="entry name" value="ADP-ribosyltransferase_ARG"/>
</dbReference>
<dbReference type="Pfam" id="PF01129">
    <property type="entry name" value="ART"/>
    <property type="match status" value="1"/>
</dbReference>
<dbReference type="AlphaFoldDB" id="A0A817SA35"/>
<organism evidence="12 13">
    <name type="scientific">Rotaria socialis</name>
    <dbReference type="NCBI Taxonomy" id="392032"/>
    <lineage>
        <taxon>Eukaryota</taxon>
        <taxon>Metazoa</taxon>
        <taxon>Spiralia</taxon>
        <taxon>Gnathifera</taxon>
        <taxon>Rotifera</taxon>
        <taxon>Eurotatoria</taxon>
        <taxon>Bdelloidea</taxon>
        <taxon>Philodinida</taxon>
        <taxon>Philodinidae</taxon>
        <taxon>Rotaria</taxon>
    </lineage>
</organism>
<comment type="similarity">
    <text evidence="2 10">Belongs to the Arg-specific ADP-ribosyltransferase family.</text>
</comment>
<comment type="catalytic activity">
    <reaction evidence="9 10">
        <text>L-arginyl-[protein] + NAD(+) = N(omega)-(ADP-D-ribosyl)-L-arginyl-[protein] + nicotinamide + H(+)</text>
        <dbReference type="Rhea" id="RHEA:19149"/>
        <dbReference type="Rhea" id="RHEA-COMP:10532"/>
        <dbReference type="Rhea" id="RHEA-COMP:15087"/>
        <dbReference type="ChEBI" id="CHEBI:15378"/>
        <dbReference type="ChEBI" id="CHEBI:17154"/>
        <dbReference type="ChEBI" id="CHEBI:29965"/>
        <dbReference type="ChEBI" id="CHEBI:57540"/>
        <dbReference type="ChEBI" id="CHEBI:142554"/>
        <dbReference type="EC" id="2.4.2.31"/>
    </reaction>
</comment>
<proteinExistence type="inferred from homology"/>
<keyword evidence="10" id="KW-0521">NADP</keyword>
<dbReference type="PANTHER" id="PTHR10339:SF25">
    <property type="entry name" value="SECRETED EXOENZYME S"/>
    <property type="match status" value="1"/>
</dbReference>
<comment type="caution">
    <text evidence="12">The sequence shown here is derived from an EMBL/GenBank/DDBJ whole genome shotgun (WGS) entry which is preliminary data.</text>
</comment>
<dbReference type="PANTHER" id="PTHR10339">
    <property type="entry name" value="ADP-RIBOSYLTRANSFERASE"/>
    <property type="match status" value="1"/>
</dbReference>
<keyword evidence="4" id="KW-0800">Toxin</keyword>
<gene>
    <name evidence="12" type="ORF">LUA448_LOCUS6561</name>
</gene>
<keyword evidence="8" id="KW-0843">Virulence</keyword>
<dbReference type="GO" id="GO:0003950">
    <property type="term" value="F:NAD+ poly-ADP-ribosyltransferase activity"/>
    <property type="evidence" value="ECO:0007669"/>
    <property type="project" value="TreeGrafter"/>
</dbReference>
<evidence type="ECO:0000256" key="3">
    <source>
        <dbReference type="ARBA" id="ARBA00022525"/>
    </source>
</evidence>
<evidence type="ECO:0000313" key="12">
    <source>
        <dbReference type="EMBL" id="CAF3281401.1"/>
    </source>
</evidence>
<keyword evidence="6 10" id="KW-0808">Transferase</keyword>
<feature type="region of interest" description="Disordered" evidence="11">
    <location>
        <begin position="243"/>
        <end position="276"/>
    </location>
</feature>
<dbReference type="GO" id="GO:0106274">
    <property type="term" value="F:NAD+-protein-arginine ADP-ribosyltransferase activity"/>
    <property type="evidence" value="ECO:0007669"/>
    <property type="project" value="UniProtKB-EC"/>
</dbReference>
<evidence type="ECO:0000313" key="13">
    <source>
        <dbReference type="Proteomes" id="UP000663833"/>
    </source>
</evidence>
<sequence>MAAIFVDIEEQQHTQRFSDILGESGRMLMPIEGYEKKPIVTLEEAVEPIVEYVPDVKRKVYVAKMKCAELSPGKLSIDEAASITLYSMEWQPQDECLYHVLNKTLRNGNRQKLTPWFLFLKLILTALAHLPSMARTVYRGVKKDMRDEYPEGKTLVWWGFSSCTSKLNVLKNEQFLGETGPRTFFTIECDSGKDIRKYSCYQAEDEILLPAARQFKVVSCLSQGKNFYMIQIKEIQPPFPLIELAPQPSPSPGPGPSPPPPIPIVPKSPIQPQGRNIKKLIDIG</sequence>
<dbReference type="EC" id="2.4.2.31" evidence="10"/>
<dbReference type="GO" id="GO:0016779">
    <property type="term" value="F:nucleotidyltransferase activity"/>
    <property type="evidence" value="ECO:0007669"/>
    <property type="project" value="UniProtKB-KW"/>
</dbReference>
<evidence type="ECO:0000256" key="9">
    <source>
        <dbReference type="ARBA" id="ARBA00047597"/>
    </source>
</evidence>
<dbReference type="InterPro" id="IPR000768">
    <property type="entry name" value="ART"/>
</dbReference>
<evidence type="ECO:0000256" key="6">
    <source>
        <dbReference type="ARBA" id="ARBA00022679"/>
    </source>
</evidence>
<dbReference type="EMBL" id="CAJNYD010000630">
    <property type="protein sequence ID" value="CAF3281401.1"/>
    <property type="molecule type" value="Genomic_DNA"/>
</dbReference>
<name>A0A817SA35_9BILA</name>
<dbReference type="SUPFAM" id="SSF56399">
    <property type="entry name" value="ADP-ribosylation"/>
    <property type="match status" value="1"/>
</dbReference>
<evidence type="ECO:0000256" key="11">
    <source>
        <dbReference type="SAM" id="MobiDB-lite"/>
    </source>
</evidence>
<evidence type="ECO:0000256" key="4">
    <source>
        <dbReference type="ARBA" id="ARBA00022656"/>
    </source>
</evidence>
<accession>A0A817SA35</accession>